<evidence type="ECO:0000256" key="10">
    <source>
        <dbReference type="ARBA" id="ARBA00023157"/>
    </source>
</evidence>
<keyword evidence="6 17" id="KW-1133">Transmembrane helix</keyword>
<dbReference type="CDD" id="cd19051">
    <property type="entry name" value="LGIC_TM_cation"/>
    <property type="match status" value="1"/>
</dbReference>
<dbReference type="SUPFAM" id="SSF63712">
    <property type="entry name" value="Nicotinic receptor ligand binding domain-like"/>
    <property type="match status" value="1"/>
</dbReference>
<organism evidence="18 19">
    <name type="scientific">Pristionchus pacificus</name>
    <name type="common">Parasitic nematode worm</name>
    <dbReference type="NCBI Taxonomy" id="54126"/>
    <lineage>
        <taxon>Eukaryota</taxon>
        <taxon>Metazoa</taxon>
        <taxon>Ecdysozoa</taxon>
        <taxon>Nematoda</taxon>
        <taxon>Chromadorea</taxon>
        <taxon>Rhabditida</taxon>
        <taxon>Rhabditina</taxon>
        <taxon>Diplogasteromorpha</taxon>
        <taxon>Diplogasteroidea</taxon>
        <taxon>Neodiplogasteridae</taxon>
        <taxon>Pristionchus</taxon>
    </lineage>
</organism>
<feature type="transmembrane region" description="Helical" evidence="17">
    <location>
        <begin position="194"/>
        <end position="213"/>
    </location>
</feature>
<feature type="transmembrane region" description="Helical" evidence="17">
    <location>
        <begin position="1054"/>
        <end position="1072"/>
    </location>
</feature>
<gene>
    <name evidence="18" type="primary">WBGene00095523</name>
</gene>
<dbReference type="InterPro" id="IPR018000">
    <property type="entry name" value="Neurotransmitter_ion_chnl_CS"/>
</dbReference>
<dbReference type="SUPFAM" id="SSF90112">
    <property type="entry name" value="Neurotransmitter-gated ion-channel transmembrane pore"/>
    <property type="match status" value="1"/>
</dbReference>
<evidence type="ECO:0000256" key="17">
    <source>
        <dbReference type="RuleBase" id="RU000687"/>
    </source>
</evidence>
<dbReference type="GO" id="GO:0042391">
    <property type="term" value="P:regulation of membrane potential"/>
    <property type="evidence" value="ECO:0000318"/>
    <property type="project" value="GO_Central"/>
</dbReference>
<feature type="transmembrane region" description="Helical" evidence="17">
    <location>
        <begin position="1310"/>
        <end position="1329"/>
    </location>
</feature>
<feature type="transmembrane region" description="Helical" evidence="17">
    <location>
        <begin position="310"/>
        <end position="334"/>
    </location>
</feature>
<keyword evidence="19" id="KW-1185">Reference proteome</keyword>
<reference evidence="18" key="2">
    <citation type="submission" date="2022-06" db="UniProtKB">
        <authorList>
            <consortium name="EnsemblMetazoa"/>
        </authorList>
    </citation>
    <scope>IDENTIFICATION</scope>
    <source>
        <strain evidence="18">PS312</strain>
    </source>
</reference>
<evidence type="ECO:0000256" key="15">
    <source>
        <dbReference type="ARBA" id="ARBA00023303"/>
    </source>
</evidence>
<dbReference type="Gene3D" id="1.20.58.390">
    <property type="entry name" value="Neurotransmitter-gated ion-channel transmembrane domain"/>
    <property type="match status" value="2"/>
</dbReference>
<dbReference type="Gene3D" id="2.70.170.10">
    <property type="entry name" value="Neurotransmitter-gated ion-channel ligand-binding domain"/>
    <property type="match status" value="1"/>
</dbReference>
<dbReference type="InterPro" id="IPR019430">
    <property type="entry name" value="7TM_GPCR_serpentine_rcpt_Srx"/>
</dbReference>
<dbReference type="InterPro" id="IPR013783">
    <property type="entry name" value="Ig-like_fold"/>
</dbReference>
<dbReference type="FunFam" id="1.20.58.390:FF:000144">
    <property type="entry name" value="Protein CBR-ACR-25"/>
    <property type="match status" value="1"/>
</dbReference>
<dbReference type="InterPro" id="IPR003598">
    <property type="entry name" value="Ig_sub2"/>
</dbReference>
<dbReference type="InterPro" id="IPR006201">
    <property type="entry name" value="Neur_channel"/>
</dbReference>
<dbReference type="EnsemblMetazoa" id="PPA05969.1">
    <property type="protein sequence ID" value="PPA05969.1"/>
    <property type="gene ID" value="WBGene00095523"/>
</dbReference>
<feature type="transmembrane region" description="Helical" evidence="17">
    <location>
        <begin position="1078"/>
        <end position="1107"/>
    </location>
</feature>
<keyword evidence="7" id="KW-0770">Synapse</keyword>
<keyword evidence="9 17" id="KW-0472">Membrane</keyword>
<protein>
    <submittedName>
        <fullName evidence="18">Eat-2</fullName>
    </submittedName>
</protein>
<dbReference type="GO" id="GO:0034220">
    <property type="term" value="P:monoatomic ion transmembrane transport"/>
    <property type="evidence" value="ECO:0000318"/>
    <property type="project" value="GO_Central"/>
</dbReference>
<dbReference type="PANTHER" id="PTHR18945">
    <property type="entry name" value="NEUROTRANSMITTER GATED ION CHANNEL"/>
    <property type="match status" value="1"/>
</dbReference>
<evidence type="ECO:0000256" key="2">
    <source>
        <dbReference type="ARBA" id="ARBA00022448"/>
    </source>
</evidence>
<dbReference type="GO" id="GO:0005892">
    <property type="term" value="C:acetylcholine-gated channel complex"/>
    <property type="evidence" value="ECO:0000318"/>
    <property type="project" value="GO_Central"/>
</dbReference>
<evidence type="ECO:0000256" key="8">
    <source>
        <dbReference type="ARBA" id="ARBA00023065"/>
    </source>
</evidence>
<dbReference type="PRINTS" id="PR00252">
    <property type="entry name" value="NRIONCHANNEL"/>
</dbReference>
<dbReference type="InterPro" id="IPR003677">
    <property type="entry name" value="ANIS5_cation-bd"/>
</dbReference>
<keyword evidence="12" id="KW-0325">Glycoprotein</keyword>
<dbReference type="Pfam" id="PF02931">
    <property type="entry name" value="Neur_chan_LBD"/>
    <property type="match status" value="1"/>
</dbReference>
<dbReference type="SMART" id="SM00408">
    <property type="entry name" value="IGc2"/>
    <property type="match status" value="1"/>
</dbReference>
<feature type="transmembrane region" description="Helical" evidence="17">
    <location>
        <begin position="409"/>
        <end position="430"/>
    </location>
</feature>
<keyword evidence="13" id="KW-0628">Postsynaptic cell membrane</keyword>
<dbReference type="Pfam" id="PF02520">
    <property type="entry name" value="ANIS5_cation-bd"/>
    <property type="match status" value="1"/>
</dbReference>
<evidence type="ECO:0000256" key="4">
    <source>
        <dbReference type="ARBA" id="ARBA00022692"/>
    </source>
</evidence>
<dbReference type="InterPro" id="IPR006202">
    <property type="entry name" value="Neur_chan_lig-bd"/>
</dbReference>
<evidence type="ECO:0000256" key="1">
    <source>
        <dbReference type="ARBA" id="ARBA00009237"/>
    </source>
</evidence>
<dbReference type="GO" id="GO:0045202">
    <property type="term" value="C:synapse"/>
    <property type="evidence" value="ECO:0000318"/>
    <property type="project" value="GO_Central"/>
</dbReference>
<dbReference type="InterPro" id="IPR036179">
    <property type="entry name" value="Ig-like_dom_sf"/>
</dbReference>
<proteinExistence type="inferred from homology"/>
<evidence type="ECO:0000256" key="16">
    <source>
        <dbReference type="ARBA" id="ARBA00034104"/>
    </source>
</evidence>
<keyword evidence="8 17" id="KW-0406">Ion transport</keyword>
<accession>A0A2A6C485</accession>
<comment type="subcellular location">
    <subcellularLocation>
        <location evidence="16">Postsynaptic cell membrane</location>
        <topology evidence="16">Multi-pass membrane protein</topology>
    </subcellularLocation>
</comment>
<dbReference type="GO" id="GO:0007268">
    <property type="term" value="P:chemical synaptic transmission"/>
    <property type="evidence" value="ECO:0000318"/>
    <property type="project" value="GO_Central"/>
</dbReference>
<evidence type="ECO:0000313" key="19">
    <source>
        <dbReference type="Proteomes" id="UP000005239"/>
    </source>
</evidence>
<dbReference type="CDD" id="cd18997">
    <property type="entry name" value="LGIC_ECD_nAChR"/>
    <property type="match status" value="1"/>
</dbReference>
<comment type="similarity">
    <text evidence="1">Belongs to the ligand-gated ion channel (TC 1.A.9) family. Acetylcholine receptor (TC 1.A.9.1) subfamily.</text>
</comment>
<keyword evidence="10" id="KW-1015">Disulfide bond</keyword>
<feature type="transmembrane region" description="Helical" evidence="17">
    <location>
        <begin position="340"/>
        <end position="363"/>
    </location>
</feature>
<keyword evidence="3" id="KW-1003">Cell membrane</keyword>
<evidence type="ECO:0000256" key="3">
    <source>
        <dbReference type="ARBA" id="ARBA00022475"/>
    </source>
</evidence>
<keyword evidence="15 17" id="KW-0407">Ion channel</keyword>
<dbReference type="InterPro" id="IPR006029">
    <property type="entry name" value="Neurotrans-gated_channel_TM"/>
</dbReference>
<evidence type="ECO:0000256" key="9">
    <source>
        <dbReference type="ARBA" id="ARBA00023136"/>
    </source>
</evidence>
<comment type="caution">
    <text evidence="17">Lacks conserved residue(s) required for the propagation of feature annotation.</text>
</comment>
<evidence type="ECO:0000313" key="18">
    <source>
        <dbReference type="EnsemblMetazoa" id="PPA05969.1"/>
    </source>
</evidence>
<dbReference type="GO" id="GO:0022848">
    <property type="term" value="F:acetylcholine-gated monoatomic cation-selective channel activity"/>
    <property type="evidence" value="ECO:0007669"/>
    <property type="project" value="InterPro"/>
</dbReference>
<reference evidence="19" key="1">
    <citation type="journal article" date="2008" name="Nat. Genet.">
        <title>The Pristionchus pacificus genome provides a unique perspective on nematode lifestyle and parasitism.</title>
        <authorList>
            <person name="Dieterich C."/>
            <person name="Clifton S.W."/>
            <person name="Schuster L.N."/>
            <person name="Chinwalla A."/>
            <person name="Delehaunty K."/>
            <person name="Dinkelacker I."/>
            <person name="Fulton L."/>
            <person name="Fulton R."/>
            <person name="Godfrey J."/>
            <person name="Minx P."/>
            <person name="Mitreva M."/>
            <person name="Roeseler W."/>
            <person name="Tian H."/>
            <person name="Witte H."/>
            <person name="Yang S.P."/>
            <person name="Wilson R.K."/>
            <person name="Sommer R.J."/>
        </authorList>
    </citation>
    <scope>NUCLEOTIDE SEQUENCE [LARGE SCALE GENOMIC DNA]</scope>
    <source>
        <strain evidence="19">PS312</strain>
    </source>
</reference>
<dbReference type="FunFam" id="2.70.170.10:FF:000016">
    <property type="entry name" value="Nicotinic acetylcholine receptor subunit"/>
    <property type="match status" value="1"/>
</dbReference>
<dbReference type="SMART" id="SM00409">
    <property type="entry name" value="IG"/>
    <property type="match status" value="2"/>
</dbReference>
<dbReference type="InterPro" id="IPR002394">
    <property type="entry name" value="Nicotinic_acetylcholine_rcpt"/>
</dbReference>
<dbReference type="PROSITE" id="PS00236">
    <property type="entry name" value="NEUROTR_ION_CHANNEL"/>
    <property type="match status" value="1"/>
</dbReference>
<dbReference type="InterPro" id="IPR007110">
    <property type="entry name" value="Ig-like_dom"/>
</dbReference>
<dbReference type="Proteomes" id="UP000005239">
    <property type="component" value="Unassembled WGS sequence"/>
</dbReference>
<feature type="transmembrane region" description="Helical" evidence="17">
    <location>
        <begin position="475"/>
        <end position="500"/>
    </location>
</feature>
<dbReference type="SUPFAM" id="SSF81321">
    <property type="entry name" value="Family A G protein-coupled receptor-like"/>
    <property type="match status" value="1"/>
</dbReference>
<evidence type="ECO:0000256" key="5">
    <source>
        <dbReference type="ARBA" id="ARBA00022729"/>
    </source>
</evidence>
<dbReference type="GO" id="GO:0045211">
    <property type="term" value="C:postsynaptic membrane"/>
    <property type="evidence" value="ECO:0007669"/>
    <property type="project" value="UniProtKB-SubCell"/>
</dbReference>
<dbReference type="Pfam" id="PF07679">
    <property type="entry name" value="I-set"/>
    <property type="match status" value="1"/>
</dbReference>
<feature type="transmembrane region" description="Helical" evidence="17">
    <location>
        <begin position="1019"/>
        <end position="1042"/>
    </location>
</feature>
<dbReference type="NCBIfam" id="TIGR00860">
    <property type="entry name" value="LIC"/>
    <property type="match status" value="1"/>
</dbReference>
<dbReference type="InterPro" id="IPR013098">
    <property type="entry name" value="Ig_I-set"/>
</dbReference>
<evidence type="ECO:0000256" key="11">
    <source>
        <dbReference type="ARBA" id="ARBA00023170"/>
    </source>
</evidence>
<evidence type="ECO:0000256" key="13">
    <source>
        <dbReference type="ARBA" id="ARBA00023257"/>
    </source>
</evidence>
<dbReference type="InterPro" id="IPR003599">
    <property type="entry name" value="Ig_sub"/>
</dbReference>
<dbReference type="GO" id="GO:0043005">
    <property type="term" value="C:neuron projection"/>
    <property type="evidence" value="ECO:0000318"/>
    <property type="project" value="GO_Central"/>
</dbReference>
<dbReference type="GO" id="GO:0004888">
    <property type="term" value="F:transmembrane signaling receptor activity"/>
    <property type="evidence" value="ECO:0007669"/>
    <property type="project" value="InterPro"/>
</dbReference>
<dbReference type="CDD" id="cd00637">
    <property type="entry name" value="7tm_classA_rhodopsin-like"/>
    <property type="match status" value="1"/>
</dbReference>
<feature type="transmembrane region" description="Helical" evidence="17">
    <location>
        <begin position="1266"/>
        <end position="1290"/>
    </location>
</feature>
<accession>A0A8R1Y9L0</accession>
<dbReference type="FunFam" id="2.60.40.10:FF:004895">
    <property type="match status" value="1"/>
</dbReference>
<dbReference type="InterPro" id="IPR036734">
    <property type="entry name" value="Neur_chan_lig-bd_sf"/>
</dbReference>
<evidence type="ECO:0000256" key="7">
    <source>
        <dbReference type="ARBA" id="ARBA00023018"/>
    </source>
</evidence>
<evidence type="ECO:0000256" key="14">
    <source>
        <dbReference type="ARBA" id="ARBA00023286"/>
    </source>
</evidence>
<dbReference type="Gene3D" id="2.60.40.10">
    <property type="entry name" value="Immunoglobulins"/>
    <property type="match status" value="2"/>
</dbReference>
<dbReference type="Pfam" id="PF10328">
    <property type="entry name" value="7TM_GPCR_Srx"/>
    <property type="match status" value="2"/>
</dbReference>
<dbReference type="PRINTS" id="PR00254">
    <property type="entry name" value="NICOTINICR"/>
</dbReference>
<keyword evidence="4 17" id="KW-0812">Transmembrane</keyword>
<dbReference type="GO" id="GO:1904315">
    <property type="term" value="F:transmitter-gated monoatomic ion channel activity involved in regulation of postsynaptic membrane potential"/>
    <property type="evidence" value="ECO:0000318"/>
    <property type="project" value="GO_Central"/>
</dbReference>
<evidence type="ECO:0000256" key="6">
    <source>
        <dbReference type="ARBA" id="ARBA00022989"/>
    </source>
</evidence>
<name>A0A2A6C485_PRIPA</name>
<keyword evidence="11" id="KW-0675">Receptor</keyword>
<feature type="transmembrane region" description="Helical" evidence="17">
    <location>
        <begin position="442"/>
        <end position="463"/>
    </location>
</feature>
<dbReference type="GO" id="GO:0005886">
    <property type="term" value="C:plasma membrane"/>
    <property type="evidence" value="ECO:0000318"/>
    <property type="project" value="GO_Central"/>
</dbReference>
<dbReference type="InterPro" id="IPR036719">
    <property type="entry name" value="Neuro-gated_channel_TM_sf"/>
</dbReference>
<dbReference type="SUPFAM" id="SSF48726">
    <property type="entry name" value="Immunoglobulin"/>
    <property type="match status" value="2"/>
</dbReference>
<dbReference type="PROSITE" id="PS50835">
    <property type="entry name" value="IG_LIKE"/>
    <property type="match status" value="2"/>
</dbReference>
<sequence>MNHQCIQRPGEDSIYVMAVRKEDAGVYTCVAGNSAGSVQASATLRVYDNSFRSYTSQLDVNSGETAILDCTCDVQSGQRIEWTKNGERLVADVILPLRIHNSSNDVHDETIKEEKTPRKSLRANDQIFIILEVSSSDGGRYECELMVGSERLARRVIHVVVDGEGGEHTEHEEHPPEALPYTIKFSTRVSDAQVITLLGMTAILILSIHLDWIRLDAGHVQKKCQIFEQLPIPRRNTRDCSLTDKFVEEILIGKPAKVGHITLFLLDTKVYAHLGVSINRLISLKYPFKVYEFTQSNDQMRIKRKSEIGFFVQSLCQMVPLILGYTCFDILSGFASNDWMLFGTTTFVWALLHVVDGVIMTVFQAHKVSIWRKLTSTVAVSTTHGTIWDRSSSEFDSSYHGLPRLHNTFGALCATLSITNILLCLIFTFWCAIGKGIFPIDFFTGPVNVLVGEFALILLYVSFYTHLVMSFNRFIAIIFPFRSICQMSFFLIGFIFFGIFSQYTTDEWMLFFYTTFTWSFLHISEGSVMKKLEGSFGIFKAPCDPFCMGTRLLEKVDMPKHDRIHVPLGYPYYFTHELGKLRAMPIDREVRLMHEILSANQLQATGQIELELKKEIFVATSRTTARLPSAPFSPALWPLLVIPGSFQLGRLPPRPQLRGLISHVVCRFVWAVLRPFLRFPQDRERTPTSEVHCILKTNEFFSGHFFVFKDMIAHHSEATIEKVTPSTGEREVKGLGYVKSTSGFLKFRNTLFFHADCLIYAVDMRDFSIRRLKTSLRRSYEIPKKMVAVTDDGEMIFTATYGAIVETTVWLLNDLRQNYDPIERPVANHNETLTVKLRIILQQIVEVDAKNQMVTLVVWQKTTWEDYKMRWDPKEYGGLKSLQVPNSFLWKPDILLFNSADEKFDASFPVNFVVEHTGDVLLSPPGIVKLSCRIDITWFPYDEQICFMKFGSWSYDGDKVDLLIDNKDLETPHHMDLSYFIKNGEWELLSTPAVRVASEFDGLKYVEVYYKLHMKRRTLYYGLNWLVPSFLITLTGLLGFTLSPECGEKITLQITNLLSVTVFLGMVSAITPPTSESIPVIAIFFSISMALLGASIVVTIWIVNIFYRSRKTHEMTEQQRYIFLEWLPWFLMMSRPGSKFTKPQSEASTSTNSTPLDSVIGTGRLSRRCLTMNGEGDKERLLPDDVVERLARHESRGSFGVQSRLDRTFSMDESEGGSNRCAVRLESVVKECLQRLTAFQEKLEEDELDDEAQEDWRFMAKVIDRLSLYVFTILFILSSLFLFLATPRIFDYRPVVNLTDEFNQTMKHVLLLLGTLAVADAVFFAKSMVKREKEDPRHKLPFFANCTSDDIREFFSITRNKSLLKKEIMEKTMEWAEARGNTTLDLYTEYIAQLHNRKDSSFNVLKKIFAELPEVLEKFHEAREDMTITGEEEEKKLLRILDNYSLATRNAFLYLITQHYPRGVNDGKRKPFIPSPRKNGENRNKGPYGQKVKIPVEEEAL</sequence>
<dbReference type="GO" id="GO:0005231">
    <property type="term" value="F:excitatory extracellular ligand-gated monoatomic ion channel activity"/>
    <property type="evidence" value="ECO:0000318"/>
    <property type="project" value="GO_Central"/>
</dbReference>
<keyword evidence="5" id="KW-0732">Signal</keyword>
<keyword evidence="14" id="KW-1071">Ligand-gated ion channel</keyword>
<evidence type="ECO:0000256" key="12">
    <source>
        <dbReference type="ARBA" id="ARBA00023180"/>
    </source>
</evidence>
<keyword evidence="2 17" id="KW-0813">Transport</keyword>
<dbReference type="InterPro" id="IPR038050">
    <property type="entry name" value="Neuro_actylchol_rec"/>
</dbReference>
<dbReference type="Pfam" id="PF02932">
    <property type="entry name" value="Neur_chan_memb"/>
    <property type="match status" value="1"/>
</dbReference>